<evidence type="ECO:0000313" key="1">
    <source>
        <dbReference type="EMBL" id="UTW13077.1"/>
    </source>
</evidence>
<organism evidence="1 2">
    <name type="scientific">Marinobacterium rhizophilum</name>
    <dbReference type="NCBI Taxonomy" id="420402"/>
    <lineage>
        <taxon>Bacteria</taxon>
        <taxon>Pseudomonadati</taxon>
        <taxon>Pseudomonadota</taxon>
        <taxon>Gammaproteobacteria</taxon>
        <taxon>Oceanospirillales</taxon>
        <taxon>Oceanospirillaceae</taxon>
        <taxon>Marinobacterium</taxon>
    </lineage>
</organism>
<sequence>MLTHLYQEPCNLAIWQRQLSPELRGYVQALARQPKGLSLRCVLGLEDVNGELQRKLPIHPGRDCLIADIELLVDMFSCLFEQRRVGLRLEWLTRAMCPKFHVDHLPCRLVTTYLGRTTHWISHEQRQREPGNESDFQQLAEGDVALLKGEGWFNNEGRGILHRSPDVAGTPGRLFLSLDTID</sequence>
<accession>A0ABY5HL12</accession>
<reference evidence="1" key="1">
    <citation type="submission" date="2021-04" db="EMBL/GenBank/DDBJ databases">
        <title>Oceanospirillales bacteria with DddD are important DMSP degraders in coastal seawater.</title>
        <authorList>
            <person name="Liu J."/>
        </authorList>
    </citation>
    <scope>NUCLEOTIDE SEQUENCE</scope>
    <source>
        <strain evidence="1">D13-1</strain>
    </source>
</reference>
<gene>
    <name evidence="1" type="ORF">KDW95_05295</name>
</gene>
<protein>
    <submittedName>
        <fullName evidence="1">DUF1826 domain-containing protein</fullName>
    </submittedName>
</protein>
<dbReference type="EMBL" id="CP073347">
    <property type="protein sequence ID" value="UTW13077.1"/>
    <property type="molecule type" value="Genomic_DNA"/>
</dbReference>
<keyword evidence="2" id="KW-1185">Reference proteome</keyword>
<dbReference type="Proteomes" id="UP001058461">
    <property type="component" value="Chromosome"/>
</dbReference>
<dbReference type="InterPro" id="IPR014955">
    <property type="entry name" value="DUF1826"/>
</dbReference>
<dbReference type="Pfam" id="PF08856">
    <property type="entry name" value="DUF1826"/>
    <property type="match status" value="1"/>
</dbReference>
<name>A0ABY5HL12_9GAMM</name>
<dbReference type="RefSeq" id="WP_255855241.1">
    <property type="nucleotide sequence ID" value="NZ_CP073347.1"/>
</dbReference>
<evidence type="ECO:0000313" key="2">
    <source>
        <dbReference type="Proteomes" id="UP001058461"/>
    </source>
</evidence>
<proteinExistence type="predicted"/>